<feature type="compositionally biased region" description="Low complexity" evidence="1">
    <location>
        <begin position="39"/>
        <end position="49"/>
    </location>
</feature>
<reference evidence="2 3" key="1">
    <citation type="submission" date="2024-09" db="EMBL/GenBank/DDBJ databases">
        <title>A chromosome-level genome assembly of Gray's grenadier anchovy, Coilia grayii.</title>
        <authorList>
            <person name="Fu Z."/>
        </authorList>
    </citation>
    <scope>NUCLEOTIDE SEQUENCE [LARGE SCALE GENOMIC DNA]</scope>
    <source>
        <strain evidence="2">G4</strain>
        <tissue evidence="2">Muscle</tissue>
    </source>
</reference>
<evidence type="ECO:0000313" key="2">
    <source>
        <dbReference type="EMBL" id="KAL2084711.1"/>
    </source>
</evidence>
<evidence type="ECO:0000256" key="1">
    <source>
        <dbReference type="SAM" id="MobiDB-lite"/>
    </source>
</evidence>
<proteinExistence type="predicted"/>
<feature type="region of interest" description="Disordered" evidence="1">
    <location>
        <begin position="39"/>
        <end position="61"/>
    </location>
</feature>
<dbReference type="InterPro" id="IPR036816">
    <property type="entry name" value="RNaseA-like_dom_sf"/>
</dbReference>
<comment type="caution">
    <text evidence="2">The sequence shown here is derived from an EMBL/GenBank/DDBJ whole genome shotgun (WGS) entry which is preliminary data.</text>
</comment>
<dbReference type="Gene3D" id="3.10.130.10">
    <property type="entry name" value="Ribonuclease A-like domain"/>
    <property type="match status" value="1"/>
</dbReference>
<protein>
    <submittedName>
        <fullName evidence="2">Uncharacterized protein</fullName>
    </submittedName>
</protein>
<organism evidence="2 3">
    <name type="scientific">Coilia grayii</name>
    <name type="common">Gray's grenadier anchovy</name>
    <dbReference type="NCBI Taxonomy" id="363190"/>
    <lineage>
        <taxon>Eukaryota</taxon>
        <taxon>Metazoa</taxon>
        <taxon>Chordata</taxon>
        <taxon>Craniata</taxon>
        <taxon>Vertebrata</taxon>
        <taxon>Euteleostomi</taxon>
        <taxon>Actinopterygii</taxon>
        <taxon>Neopterygii</taxon>
        <taxon>Teleostei</taxon>
        <taxon>Clupei</taxon>
        <taxon>Clupeiformes</taxon>
        <taxon>Clupeoidei</taxon>
        <taxon>Engraulidae</taxon>
        <taxon>Coilinae</taxon>
        <taxon>Coilia</taxon>
    </lineage>
</organism>
<keyword evidence="3" id="KW-1185">Reference proteome</keyword>
<sequence>MSALMRHVTWSCVSGVARVKAVALTALLFLFHTSTSTKQQQQQQQQQQQHGAQDKPHPHPCMAAGGHVYNTFLKRHLPPNQPTTEDQNEWTRFIEGHRLCGRPTQSFLHPNDKQQVDGVCSPDGGRTVRENLCISTQKFSFFTVRMRKNNNCQVHKVKQEFKHIILGCSKVNNTCRPVHFEGNPDGKEPSPDQPPCEWRQSSGAKMATAAGASVLLTLGLPLLLGY</sequence>
<name>A0ABD1JF72_9TELE</name>
<evidence type="ECO:0000313" key="3">
    <source>
        <dbReference type="Proteomes" id="UP001591681"/>
    </source>
</evidence>
<dbReference type="AlphaFoldDB" id="A0ABD1JF72"/>
<gene>
    <name evidence="2" type="ORF">ACEWY4_020229</name>
</gene>
<dbReference type="EMBL" id="JBHFQA010000017">
    <property type="protein sequence ID" value="KAL2084711.1"/>
    <property type="molecule type" value="Genomic_DNA"/>
</dbReference>
<dbReference type="Proteomes" id="UP001591681">
    <property type="component" value="Unassembled WGS sequence"/>
</dbReference>
<accession>A0ABD1JF72</accession>